<reference evidence="9 10" key="1">
    <citation type="submission" date="2014-06" db="EMBL/GenBank/DDBJ databases">
        <title>Evolutionary Origins and Diversification of the Mycorrhizal Mutualists.</title>
        <authorList>
            <consortium name="DOE Joint Genome Institute"/>
            <consortium name="Mycorrhizal Genomics Consortium"/>
            <person name="Kohler A."/>
            <person name="Kuo A."/>
            <person name="Nagy L.G."/>
            <person name="Floudas D."/>
            <person name="Copeland A."/>
            <person name="Barry K.W."/>
            <person name="Cichocki N."/>
            <person name="Veneault-Fourrey C."/>
            <person name="LaButti K."/>
            <person name="Lindquist E.A."/>
            <person name="Lipzen A."/>
            <person name="Lundell T."/>
            <person name="Morin E."/>
            <person name="Murat C."/>
            <person name="Riley R."/>
            <person name="Ohm R."/>
            <person name="Sun H."/>
            <person name="Tunlid A."/>
            <person name="Henrissat B."/>
            <person name="Grigoriev I.V."/>
            <person name="Hibbett D.S."/>
            <person name="Martin F."/>
        </authorList>
    </citation>
    <scope>NUCLEOTIDE SEQUENCE [LARGE SCALE GENOMIC DNA]</scope>
    <source>
        <strain evidence="9 10">SS14</strain>
    </source>
</reference>
<gene>
    <name evidence="9" type="ORF">M422DRAFT_48671</name>
</gene>
<evidence type="ECO:0000256" key="7">
    <source>
        <dbReference type="SAM" id="MobiDB-lite"/>
    </source>
</evidence>
<evidence type="ECO:0000256" key="3">
    <source>
        <dbReference type="ARBA" id="ARBA00023159"/>
    </source>
</evidence>
<accession>A0A0C9VSX5</accession>
<dbReference type="HOGENOM" id="CLU_609990_0_0_1"/>
<evidence type="ECO:0000259" key="8">
    <source>
        <dbReference type="PROSITE" id="PS50888"/>
    </source>
</evidence>
<proteinExistence type="predicted"/>
<dbReference type="GO" id="GO:0003700">
    <property type="term" value="F:DNA-binding transcription factor activity"/>
    <property type="evidence" value="ECO:0007669"/>
    <property type="project" value="TreeGrafter"/>
</dbReference>
<dbReference type="InterPro" id="IPR011598">
    <property type="entry name" value="bHLH_dom"/>
</dbReference>
<feature type="region of interest" description="Disordered" evidence="7">
    <location>
        <begin position="213"/>
        <end position="237"/>
    </location>
</feature>
<keyword evidence="3" id="KW-0010">Activator</keyword>
<dbReference type="Pfam" id="PF00010">
    <property type="entry name" value="HLH"/>
    <property type="match status" value="1"/>
</dbReference>
<feature type="region of interest" description="Disordered" evidence="7">
    <location>
        <begin position="370"/>
        <end position="420"/>
    </location>
</feature>
<keyword evidence="10" id="KW-1185">Reference proteome</keyword>
<dbReference type="GO" id="GO:0046983">
    <property type="term" value="F:protein dimerization activity"/>
    <property type="evidence" value="ECO:0007669"/>
    <property type="project" value="InterPro"/>
</dbReference>
<dbReference type="GO" id="GO:0003677">
    <property type="term" value="F:DNA binding"/>
    <property type="evidence" value="ECO:0007669"/>
    <property type="project" value="UniProtKB-KW"/>
</dbReference>
<dbReference type="AlphaFoldDB" id="A0A0C9VSX5"/>
<evidence type="ECO:0000256" key="1">
    <source>
        <dbReference type="ARBA" id="ARBA00023015"/>
    </source>
</evidence>
<dbReference type="GO" id="GO:0090575">
    <property type="term" value="C:RNA polymerase II transcription regulator complex"/>
    <property type="evidence" value="ECO:0007669"/>
    <property type="project" value="TreeGrafter"/>
</dbReference>
<feature type="coiled-coil region" evidence="6">
    <location>
        <begin position="119"/>
        <end position="153"/>
    </location>
</feature>
<evidence type="ECO:0000256" key="6">
    <source>
        <dbReference type="SAM" id="Coils"/>
    </source>
</evidence>
<dbReference type="SMART" id="SM00353">
    <property type="entry name" value="HLH"/>
    <property type="match status" value="1"/>
</dbReference>
<feature type="compositionally biased region" description="Low complexity" evidence="7">
    <location>
        <begin position="214"/>
        <end position="235"/>
    </location>
</feature>
<dbReference type="PROSITE" id="PS50888">
    <property type="entry name" value="BHLH"/>
    <property type="match status" value="1"/>
</dbReference>
<feature type="compositionally biased region" description="Low complexity" evidence="7">
    <location>
        <begin position="376"/>
        <end position="390"/>
    </location>
</feature>
<sequence length="449" mass="47888">MSAPLTLAPVPASSPSSTATPVSPTASPSDSAGMNSPTTSNSNTSTTNNPDNSSIAPSKRKASRRANTAERRATHNAVERQRRETLNGRFLDLAALLPNLATVRRPSKSAIVNSSIALIHSHRRARAAAGRELRTLEEETQALRREVNEWRSRTALPALQAPQRSAEFMALLHAGDADDEGAAAEEERRAYLLAGQGGMDDDEEEWDAAPQALPQPQHTQQHQQHQPTPPQHSHSVGPAHVQYVPMMSASAGQMIDDKMAQWNALQYAMSMQGMHHGHGQNMDPRVTMAMQAQRDHPQWSAAAPPPSSPNTGAPALFARPVPIPQHAHSQSFSGPFAFGVPPLTTNNNNTTNANNNTTFNTSGYLSTSPANSHFVGSPTGSTPPATTSSSFEDAGTESEGEISMHGHGQHHGHMGGHMGVHGQQQQKWMPQQRVGGPGGFAAMGMGVVI</sequence>
<feature type="domain" description="BHLH" evidence="8">
    <location>
        <begin position="70"/>
        <end position="122"/>
    </location>
</feature>
<dbReference type="Gene3D" id="4.10.280.10">
    <property type="entry name" value="Helix-loop-helix DNA-binding domain"/>
    <property type="match status" value="1"/>
</dbReference>
<keyword evidence="2" id="KW-0238">DNA-binding</keyword>
<feature type="compositionally biased region" description="Basic and acidic residues" evidence="7">
    <location>
        <begin position="67"/>
        <end position="81"/>
    </location>
</feature>
<evidence type="ECO:0000256" key="2">
    <source>
        <dbReference type="ARBA" id="ARBA00023125"/>
    </source>
</evidence>
<dbReference type="Proteomes" id="UP000054279">
    <property type="component" value="Unassembled WGS sequence"/>
</dbReference>
<feature type="compositionally biased region" description="Low complexity" evidence="7">
    <location>
        <begin position="1"/>
        <end position="54"/>
    </location>
</feature>
<feature type="region of interest" description="Disordered" evidence="7">
    <location>
        <begin position="1"/>
        <end position="81"/>
    </location>
</feature>
<protein>
    <recommendedName>
        <fullName evidence="8">BHLH domain-containing protein</fullName>
    </recommendedName>
</protein>
<evidence type="ECO:0000256" key="5">
    <source>
        <dbReference type="ARBA" id="ARBA00023242"/>
    </source>
</evidence>
<organism evidence="9 10">
    <name type="scientific">Sphaerobolus stellatus (strain SS14)</name>
    <dbReference type="NCBI Taxonomy" id="990650"/>
    <lineage>
        <taxon>Eukaryota</taxon>
        <taxon>Fungi</taxon>
        <taxon>Dikarya</taxon>
        <taxon>Basidiomycota</taxon>
        <taxon>Agaricomycotina</taxon>
        <taxon>Agaricomycetes</taxon>
        <taxon>Phallomycetidae</taxon>
        <taxon>Geastrales</taxon>
        <taxon>Sphaerobolaceae</taxon>
        <taxon>Sphaerobolus</taxon>
    </lineage>
</organism>
<dbReference type="PANTHER" id="PTHR10328:SF3">
    <property type="entry name" value="PROTEIN MAX"/>
    <property type="match status" value="1"/>
</dbReference>
<evidence type="ECO:0000313" key="10">
    <source>
        <dbReference type="Proteomes" id="UP000054279"/>
    </source>
</evidence>
<dbReference type="PANTHER" id="PTHR10328">
    <property type="entry name" value="PROTEIN MAX MYC-ASSOCIATED FACTOR X"/>
    <property type="match status" value="1"/>
</dbReference>
<keyword evidence="4" id="KW-0804">Transcription</keyword>
<dbReference type="InterPro" id="IPR036638">
    <property type="entry name" value="HLH_DNA-bd_sf"/>
</dbReference>
<keyword evidence="1" id="KW-0805">Transcription regulation</keyword>
<dbReference type="SUPFAM" id="SSF47459">
    <property type="entry name" value="HLH, helix-loop-helix DNA-binding domain"/>
    <property type="match status" value="1"/>
</dbReference>
<keyword evidence="5" id="KW-0539">Nucleus</keyword>
<dbReference type="EMBL" id="KN837138">
    <property type="protein sequence ID" value="KIJ41176.1"/>
    <property type="molecule type" value="Genomic_DNA"/>
</dbReference>
<evidence type="ECO:0000256" key="4">
    <source>
        <dbReference type="ARBA" id="ARBA00023163"/>
    </source>
</evidence>
<keyword evidence="6" id="KW-0175">Coiled coil</keyword>
<dbReference type="GO" id="GO:0045944">
    <property type="term" value="P:positive regulation of transcription by RNA polymerase II"/>
    <property type="evidence" value="ECO:0007669"/>
    <property type="project" value="TreeGrafter"/>
</dbReference>
<name>A0A0C9VSX5_SPHS4</name>
<dbReference type="OrthoDB" id="8964853at2759"/>
<evidence type="ECO:0000313" key="9">
    <source>
        <dbReference type="EMBL" id="KIJ41176.1"/>
    </source>
</evidence>
<dbReference type="CDD" id="cd00083">
    <property type="entry name" value="bHLH_SF"/>
    <property type="match status" value="1"/>
</dbReference>